<evidence type="ECO:0000313" key="2">
    <source>
        <dbReference type="Proteomes" id="UP000257039"/>
    </source>
</evidence>
<gene>
    <name evidence="1" type="ORF">B9G39_12655</name>
</gene>
<protein>
    <submittedName>
        <fullName evidence="1">Uncharacterized protein</fullName>
    </submittedName>
</protein>
<dbReference type="AlphaFoldDB" id="A0A4P9VLJ2"/>
<organism evidence="1 2">
    <name type="scientific">Zooshikella ganghwensis</name>
    <dbReference type="NCBI Taxonomy" id="202772"/>
    <lineage>
        <taxon>Bacteria</taxon>
        <taxon>Pseudomonadati</taxon>
        <taxon>Pseudomonadota</taxon>
        <taxon>Gammaproteobacteria</taxon>
        <taxon>Oceanospirillales</taxon>
        <taxon>Zooshikellaceae</taxon>
        <taxon>Zooshikella</taxon>
    </lineage>
</organism>
<keyword evidence="2" id="KW-1185">Reference proteome</keyword>
<dbReference type="RefSeq" id="WP_094787422.1">
    <property type="nucleotide sequence ID" value="NZ_NDXW01000001.1"/>
</dbReference>
<reference evidence="1 2" key="1">
    <citation type="submission" date="2017-04" db="EMBL/GenBank/DDBJ databases">
        <title>Draft genome sequence of Zooshikella ganghwensis VG4 isolated from Red Sea sediments.</title>
        <authorList>
            <person name="Rehman Z."/>
            <person name="Alam I."/>
            <person name="Kamau A."/>
            <person name="Bajic V."/>
            <person name="Leiknes T."/>
        </authorList>
    </citation>
    <scope>NUCLEOTIDE SEQUENCE [LARGE SCALE GENOMIC DNA]</scope>
    <source>
        <strain evidence="1 2">VG4</strain>
    </source>
</reference>
<sequence>MLLKRALLTGITSIALMYSPINLADAFYHLQGKLQLGKQQFNVISKDLRSNKETSILLSDQKTRLELLLTTLPDGKLSLLAKVKTKHSLKNSDYLFLPEHIIKPKKQQTLRKIDPTTNTPIIWQVLIKAPLNNSDIKATP</sequence>
<proteinExistence type="predicted"/>
<evidence type="ECO:0000313" key="1">
    <source>
        <dbReference type="EMBL" id="RDH44228.1"/>
    </source>
</evidence>
<dbReference type="Proteomes" id="UP000257039">
    <property type="component" value="Unassembled WGS sequence"/>
</dbReference>
<dbReference type="EMBL" id="NDXW01000001">
    <property type="protein sequence ID" value="RDH44228.1"/>
    <property type="molecule type" value="Genomic_DNA"/>
</dbReference>
<accession>A0A4P9VLJ2</accession>
<comment type="caution">
    <text evidence="1">The sequence shown here is derived from an EMBL/GenBank/DDBJ whole genome shotgun (WGS) entry which is preliminary data.</text>
</comment>
<name>A0A4P9VLJ2_9GAMM</name>